<evidence type="ECO:0000256" key="2">
    <source>
        <dbReference type="ARBA" id="ARBA00022491"/>
    </source>
</evidence>
<protein>
    <recommendedName>
        <fullName evidence="1">Lactose phosphotransferase system repressor</fullName>
    </recommendedName>
</protein>
<dbReference type="PANTHER" id="PTHR30363:SF4">
    <property type="entry name" value="GLYCEROL-3-PHOSPHATE REGULON REPRESSOR"/>
    <property type="match status" value="1"/>
</dbReference>
<evidence type="ECO:0000256" key="3">
    <source>
        <dbReference type="ARBA" id="ARBA00023015"/>
    </source>
</evidence>
<dbReference type="Proteomes" id="UP001652461">
    <property type="component" value="Unassembled WGS sequence"/>
</dbReference>
<evidence type="ECO:0000256" key="4">
    <source>
        <dbReference type="ARBA" id="ARBA00023125"/>
    </source>
</evidence>
<evidence type="ECO:0000313" key="9">
    <source>
        <dbReference type="Proteomes" id="UP001652461"/>
    </source>
</evidence>
<dbReference type="InterPro" id="IPR036388">
    <property type="entry name" value="WH-like_DNA-bd_sf"/>
</dbReference>
<dbReference type="Pfam" id="PF08220">
    <property type="entry name" value="HTH_DeoR"/>
    <property type="match status" value="1"/>
</dbReference>
<name>A0ABT2RYM3_9FIRM</name>
<dbReference type="EMBL" id="JAOQKC010000014">
    <property type="protein sequence ID" value="MCU6697429.1"/>
    <property type="molecule type" value="Genomic_DNA"/>
</dbReference>
<proteinExistence type="predicted"/>
<dbReference type="PRINTS" id="PR00037">
    <property type="entry name" value="HTHLACR"/>
</dbReference>
<dbReference type="GO" id="GO:0003677">
    <property type="term" value="F:DNA binding"/>
    <property type="evidence" value="ECO:0007669"/>
    <property type="project" value="UniProtKB-KW"/>
</dbReference>
<organism evidence="8 9">
    <name type="scientific">Laedolimicola ammoniilytica</name>
    <dbReference type="NCBI Taxonomy" id="2981771"/>
    <lineage>
        <taxon>Bacteria</taxon>
        <taxon>Bacillati</taxon>
        <taxon>Bacillota</taxon>
        <taxon>Clostridia</taxon>
        <taxon>Lachnospirales</taxon>
        <taxon>Lachnospiraceae</taxon>
        <taxon>Laedolimicola</taxon>
    </lineage>
</organism>
<dbReference type="PROSITE" id="PS51000">
    <property type="entry name" value="HTH_DEOR_2"/>
    <property type="match status" value="1"/>
</dbReference>
<keyword evidence="2" id="KW-0678">Repressor</keyword>
<dbReference type="PANTHER" id="PTHR30363">
    <property type="entry name" value="HTH-TYPE TRANSCRIPTIONAL REGULATOR SRLR-RELATED"/>
    <property type="match status" value="1"/>
</dbReference>
<gene>
    <name evidence="8" type="ORF">OCV63_11075</name>
</gene>
<sequence length="251" mass="28064">MKERHLQIINLVNEKEKVSVQELSELLKLSMVTIRKDLEELESQGLLRRQHGYATKASPDAINSRMAFHYSEKKAIAKRAMEIVEPMETIMIESGSTCALFALEAAIQKDVTIITNSAYIARYLNQVPTAHIILLGGDYDTVAEVTTGPVTQLCAREYHVDKLFVGVDGYTEENGFTNINHTRSAVVKEFAKQADHVIVLTTSDKFGKRSVAKLFDSEEVSMVVTDDQITPECKETMERHGIQVITTTTQA</sequence>
<dbReference type="InterPro" id="IPR014036">
    <property type="entry name" value="DeoR-like_C"/>
</dbReference>
<evidence type="ECO:0000313" key="8">
    <source>
        <dbReference type="EMBL" id="MCU6697429.1"/>
    </source>
</evidence>
<comment type="function">
    <text evidence="6">Repressor of the lactose catabolism operon. Galactose-6-phosphate is the inducer.</text>
</comment>
<dbReference type="SMART" id="SM00420">
    <property type="entry name" value="HTH_DEOR"/>
    <property type="match status" value="1"/>
</dbReference>
<dbReference type="PROSITE" id="PS00894">
    <property type="entry name" value="HTH_DEOR_1"/>
    <property type="match status" value="1"/>
</dbReference>
<dbReference type="Gene3D" id="1.10.10.10">
    <property type="entry name" value="Winged helix-like DNA-binding domain superfamily/Winged helix DNA-binding domain"/>
    <property type="match status" value="1"/>
</dbReference>
<evidence type="ECO:0000256" key="5">
    <source>
        <dbReference type="ARBA" id="ARBA00023163"/>
    </source>
</evidence>
<keyword evidence="9" id="KW-1185">Reference proteome</keyword>
<keyword evidence="4 8" id="KW-0238">DNA-binding</keyword>
<reference evidence="8 9" key="1">
    <citation type="journal article" date="2021" name="ISME Commun">
        <title>Automated analysis of genomic sequences facilitates high-throughput and comprehensive description of bacteria.</title>
        <authorList>
            <person name="Hitch T.C.A."/>
        </authorList>
    </citation>
    <scope>NUCLEOTIDE SEQUENCE [LARGE SCALE GENOMIC DNA]</scope>
    <source>
        <strain evidence="8 9">Sanger_04</strain>
    </source>
</reference>
<dbReference type="Pfam" id="PF00455">
    <property type="entry name" value="DeoRC"/>
    <property type="match status" value="1"/>
</dbReference>
<dbReference type="SUPFAM" id="SSF46785">
    <property type="entry name" value="Winged helix' DNA-binding domain"/>
    <property type="match status" value="1"/>
</dbReference>
<keyword evidence="3" id="KW-0805">Transcription regulation</keyword>
<accession>A0ABT2RYM3</accession>
<dbReference type="SUPFAM" id="SSF100950">
    <property type="entry name" value="NagB/RpiA/CoA transferase-like"/>
    <property type="match status" value="1"/>
</dbReference>
<comment type="caution">
    <text evidence="8">The sequence shown here is derived from an EMBL/GenBank/DDBJ whole genome shotgun (WGS) entry which is preliminary data.</text>
</comment>
<evidence type="ECO:0000256" key="1">
    <source>
        <dbReference type="ARBA" id="ARBA00021390"/>
    </source>
</evidence>
<dbReference type="InterPro" id="IPR050313">
    <property type="entry name" value="Carb_Metab_HTH_regulators"/>
</dbReference>
<feature type="domain" description="HTH deoR-type" evidence="7">
    <location>
        <begin position="1"/>
        <end position="56"/>
    </location>
</feature>
<dbReference type="SMART" id="SM01134">
    <property type="entry name" value="DeoRC"/>
    <property type="match status" value="1"/>
</dbReference>
<dbReference type="InterPro" id="IPR018356">
    <property type="entry name" value="Tscrpt_reg_HTH_DeoR_CS"/>
</dbReference>
<dbReference type="RefSeq" id="WP_158363860.1">
    <property type="nucleotide sequence ID" value="NZ_JAOQKC010000014.1"/>
</dbReference>
<dbReference type="InterPro" id="IPR037171">
    <property type="entry name" value="NagB/RpiA_transferase-like"/>
</dbReference>
<dbReference type="InterPro" id="IPR001034">
    <property type="entry name" value="DeoR_HTH"/>
</dbReference>
<dbReference type="InterPro" id="IPR036390">
    <property type="entry name" value="WH_DNA-bd_sf"/>
</dbReference>
<evidence type="ECO:0000259" key="7">
    <source>
        <dbReference type="PROSITE" id="PS51000"/>
    </source>
</evidence>
<evidence type="ECO:0000256" key="6">
    <source>
        <dbReference type="ARBA" id="ARBA00024937"/>
    </source>
</evidence>
<keyword evidence="5" id="KW-0804">Transcription</keyword>
<dbReference type="Gene3D" id="3.40.50.1360">
    <property type="match status" value="1"/>
</dbReference>